<keyword evidence="6" id="KW-0378">Hydrolase</keyword>
<dbReference type="InterPro" id="IPR004387">
    <property type="entry name" value="Pept_M50_Zn"/>
</dbReference>
<dbReference type="SUPFAM" id="SSF50156">
    <property type="entry name" value="PDZ domain-like"/>
    <property type="match status" value="1"/>
</dbReference>
<dbReference type="GO" id="GO:0016020">
    <property type="term" value="C:membrane"/>
    <property type="evidence" value="ECO:0007669"/>
    <property type="project" value="UniProtKB-SubCell"/>
</dbReference>
<dbReference type="GO" id="GO:0006508">
    <property type="term" value="P:proteolysis"/>
    <property type="evidence" value="ECO:0007669"/>
    <property type="project" value="UniProtKB-KW"/>
</dbReference>
<feature type="transmembrane region" description="Helical" evidence="11">
    <location>
        <begin position="295"/>
        <end position="315"/>
    </location>
</feature>
<dbReference type="InterPro" id="IPR041489">
    <property type="entry name" value="PDZ_6"/>
</dbReference>
<dbReference type="Pfam" id="PF02163">
    <property type="entry name" value="Peptidase_M50"/>
    <property type="match status" value="1"/>
</dbReference>
<dbReference type="PROSITE" id="PS50106">
    <property type="entry name" value="PDZ"/>
    <property type="match status" value="1"/>
</dbReference>
<evidence type="ECO:0000256" key="5">
    <source>
        <dbReference type="ARBA" id="ARBA00022692"/>
    </source>
</evidence>
<evidence type="ECO:0000256" key="1">
    <source>
        <dbReference type="ARBA" id="ARBA00001947"/>
    </source>
</evidence>
<name>A0A2H0RHE2_9BACT</name>
<keyword evidence="7" id="KW-0862">Zinc</keyword>
<evidence type="ECO:0000256" key="6">
    <source>
        <dbReference type="ARBA" id="ARBA00022801"/>
    </source>
</evidence>
<organism evidence="13 14">
    <name type="scientific">Candidatus Vogelbacteria bacterium CG10_big_fil_rev_8_21_14_0_10_49_38</name>
    <dbReference type="NCBI Taxonomy" id="1975043"/>
    <lineage>
        <taxon>Bacteria</taxon>
        <taxon>Candidatus Vogeliibacteriota</taxon>
    </lineage>
</organism>
<accession>A0A2H0RHE2</accession>
<sequence>MTLFLFFVILAVLILAHELGHFLAAKWGGIRVDEFGLGLPPRIFGFKRGETLYSLNWLPFGGFVKIFGEDITEEAAIGSERERSLINKPKWLQAVVLSAGVFFNLVLAWILISFNLVAGLPVATTGLPAGLRLEDQALVVSVVLPESPAARAGLIPGDKLISLTAGQNSVEDLSAERVSDFVKSRSGQKIAVTYERTVKETGAGIFTATVVPEVKDDNKEALIGIAMGEVGLAKATWWQAPFYGLYFSGRLIGDTLAGFKFFFSMLITDSRGALSAVSGPIGIYGLVGDASQLGLVYLLNFVALISINLAVLNLLPFPALDGGRLLFVLIEAVTRRAIKPIVANAFNLIGFVLLILLMFVIAASDILKLL</sequence>
<dbReference type="Gene3D" id="2.30.42.10">
    <property type="match status" value="1"/>
</dbReference>
<dbReference type="InterPro" id="IPR001478">
    <property type="entry name" value="PDZ"/>
</dbReference>
<reference evidence="13 14" key="1">
    <citation type="submission" date="2017-09" db="EMBL/GenBank/DDBJ databases">
        <title>Depth-based differentiation of microbial function through sediment-hosted aquifers and enrichment of novel symbionts in the deep terrestrial subsurface.</title>
        <authorList>
            <person name="Probst A.J."/>
            <person name="Ladd B."/>
            <person name="Jarett J.K."/>
            <person name="Geller-Mcgrath D.E."/>
            <person name="Sieber C.M."/>
            <person name="Emerson J.B."/>
            <person name="Anantharaman K."/>
            <person name="Thomas B.C."/>
            <person name="Malmstrom R."/>
            <person name="Stieglmeier M."/>
            <person name="Klingl A."/>
            <person name="Woyke T."/>
            <person name="Ryan C.M."/>
            <person name="Banfield J.F."/>
        </authorList>
    </citation>
    <scope>NUCLEOTIDE SEQUENCE [LARGE SCALE GENOMIC DNA]</scope>
    <source>
        <strain evidence="13">CG10_big_fil_rev_8_21_14_0_10_49_38</strain>
    </source>
</reference>
<comment type="subcellular location">
    <subcellularLocation>
        <location evidence="2">Membrane</location>
        <topology evidence="2">Multi-pass membrane protein</topology>
    </subcellularLocation>
</comment>
<gene>
    <name evidence="13" type="ORF">COV08_02095</name>
</gene>
<evidence type="ECO:0000256" key="11">
    <source>
        <dbReference type="SAM" id="Phobius"/>
    </source>
</evidence>
<feature type="transmembrane region" description="Helical" evidence="11">
    <location>
        <begin position="345"/>
        <end position="367"/>
    </location>
</feature>
<evidence type="ECO:0000256" key="8">
    <source>
        <dbReference type="ARBA" id="ARBA00022989"/>
    </source>
</evidence>
<evidence type="ECO:0000259" key="12">
    <source>
        <dbReference type="PROSITE" id="PS50106"/>
    </source>
</evidence>
<evidence type="ECO:0000256" key="2">
    <source>
        <dbReference type="ARBA" id="ARBA00004141"/>
    </source>
</evidence>
<evidence type="ECO:0000313" key="14">
    <source>
        <dbReference type="Proteomes" id="UP000230431"/>
    </source>
</evidence>
<dbReference type="Pfam" id="PF17820">
    <property type="entry name" value="PDZ_6"/>
    <property type="match status" value="1"/>
</dbReference>
<evidence type="ECO:0000256" key="9">
    <source>
        <dbReference type="ARBA" id="ARBA00023049"/>
    </source>
</evidence>
<dbReference type="EMBL" id="PCYK01000015">
    <property type="protein sequence ID" value="PIR45982.1"/>
    <property type="molecule type" value="Genomic_DNA"/>
</dbReference>
<evidence type="ECO:0000256" key="4">
    <source>
        <dbReference type="ARBA" id="ARBA00022670"/>
    </source>
</evidence>
<keyword evidence="4" id="KW-0645">Protease</keyword>
<keyword evidence="5 11" id="KW-0812">Transmembrane</keyword>
<feature type="domain" description="PDZ" evidence="12">
    <location>
        <begin position="117"/>
        <end position="184"/>
    </location>
</feature>
<comment type="cofactor">
    <cofactor evidence="1">
        <name>Zn(2+)</name>
        <dbReference type="ChEBI" id="CHEBI:29105"/>
    </cofactor>
</comment>
<dbReference type="SMART" id="SM00228">
    <property type="entry name" value="PDZ"/>
    <property type="match status" value="1"/>
</dbReference>
<keyword evidence="10 11" id="KW-0472">Membrane</keyword>
<dbReference type="PANTHER" id="PTHR42837:SF2">
    <property type="entry name" value="MEMBRANE METALLOPROTEASE ARASP2, CHLOROPLASTIC-RELATED"/>
    <property type="match status" value="1"/>
</dbReference>
<dbReference type="InterPro" id="IPR008915">
    <property type="entry name" value="Peptidase_M50"/>
</dbReference>
<dbReference type="GO" id="GO:0004222">
    <property type="term" value="F:metalloendopeptidase activity"/>
    <property type="evidence" value="ECO:0007669"/>
    <property type="project" value="InterPro"/>
</dbReference>
<dbReference type="Proteomes" id="UP000230431">
    <property type="component" value="Unassembled WGS sequence"/>
</dbReference>
<comment type="caution">
    <text evidence="13">The sequence shown here is derived from an EMBL/GenBank/DDBJ whole genome shotgun (WGS) entry which is preliminary data.</text>
</comment>
<dbReference type="InterPro" id="IPR036034">
    <property type="entry name" value="PDZ_sf"/>
</dbReference>
<keyword evidence="8 11" id="KW-1133">Transmembrane helix</keyword>
<dbReference type="CDD" id="cd06163">
    <property type="entry name" value="S2P-M50_PDZ_RseP-like"/>
    <property type="match status" value="1"/>
</dbReference>
<comment type="similarity">
    <text evidence="3">Belongs to the peptidase M50B family.</text>
</comment>
<dbReference type="AlphaFoldDB" id="A0A2H0RHE2"/>
<dbReference type="PANTHER" id="PTHR42837">
    <property type="entry name" value="REGULATOR OF SIGMA-E PROTEASE RSEP"/>
    <property type="match status" value="1"/>
</dbReference>
<feature type="transmembrane region" description="Helical" evidence="11">
    <location>
        <begin position="91"/>
        <end position="112"/>
    </location>
</feature>
<evidence type="ECO:0000313" key="13">
    <source>
        <dbReference type="EMBL" id="PIR45982.1"/>
    </source>
</evidence>
<protein>
    <recommendedName>
        <fullName evidence="12">PDZ domain-containing protein</fullName>
    </recommendedName>
</protein>
<evidence type="ECO:0000256" key="10">
    <source>
        <dbReference type="ARBA" id="ARBA00023136"/>
    </source>
</evidence>
<proteinExistence type="inferred from homology"/>
<evidence type="ECO:0000256" key="3">
    <source>
        <dbReference type="ARBA" id="ARBA00007931"/>
    </source>
</evidence>
<evidence type="ECO:0000256" key="7">
    <source>
        <dbReference type="ARBA" id="ARBA00022833"/>
    </source>
</evidence>
<keyword evidence="9" id="KW-0482">Metalloprotease</keyword>